<reference evidence="2 3" key="1">
    <citation type="journal article" date="2014" name="Genome Announc.">
        <title>Draft Genome Sequence of the Haloacid-Degrading Burkholderia caribensis Strain MBA4.</title>
        <authorList>
            <person name="Pan Y."/>
            <person name="Kong K.F."/>
            <person name="Tsang J.S."/>
        </authorList>
    </citation>
    <scope>NUCLEOTIDE SEQUENCE [LARGE SCALE GENOMIC DNA]</scope>
    <source>
        <strain evidence="2 3">MBA4</strain>
    </source>
</reference>
<dbReference type="PROSITE" id="PS51819">
    <property type="entry name" value="VOC"/>
    <property type="match status" value="1"/>
</dbReference>
<evidence type="ECO:0000259" key="1">
    <source>
        <dbReference type="PROSITE" id="PS51819"/>
    </source>
</evidence>
<dbReference type="Proteomes" id="UP000019146">
    <property type="component" value="Chromosome 2"/>
</dbReference>
<dbReference type="InterPro" id="IPR004360">
    <property type="entry name" value="Glyas_Fos-R_dOase_dom"/>
</dbReference>
<evidence type="ECO:0000313" key="3">
    <source>
        <dbReference type="Proteomes" id="UP000019146"/>
    </source>
</evidence>
<accession>A0A0N7JVB2</accession>
<organism evidence="2 3">
    <name type="scientific">Paraburkholderia caribensis MBA4</name>
    <dbReference type="NCBI Taxonomy" id="1323664"/>
    <lineage>
        <taxon>Bacteria</taxon>
        <taxon>Pseudomonadati</taxon>
        <taxon>Pseudomonadota</taxon>
        <taxon>Betaproteobacteria</taxon>
        <taxon>Burkholderiales</taxon>
        <taxon>Burkholderiaceae</taxon>
        <taxon>Paraburkholderia</taxon>
    </lineage>
</organism>
<dbReference type="GO" id="GO:0016829">
    <property type="term" value="F:lyase activity"/>
    <property type="evidence" value="ECO:0007669"/>
    <property type="project" value="UniProtKB-KW"/>
</dbReference>
<dbReference type="AlphaFoldDB" id="A0A0N7JVB2"/>
<dbReference type="SUPFAM" id="SSF54593">
    <property type="entry name" value="Glyoxalase/Bleomycin resistance protein/Dihydroxybiphenyl dioxygenase"/>
    <property type="match status" value="1"/>
</dbReference>
<dbReference type="Pfam" id="PF00903">
    <property type="entry name" value="Glyoxalase"/>
    <property type="match status" value="1"/>
</dbReference>
<dbReference type="PANTHER" id="PTHR36503">
    <property type="entry name" value="BLR2520 PROTEIN"/>
    <property type="match status" value="1"/>
</dbReference>
<name>A0A0N7JVB2_9BURK</name>
<evidence type="ECO:0000313" key="2">
    <source>
        <dbReference type="EMBL" id="ALL68725.1"/>
    </source>
</evidence>
<gene>
    <name evidence="2" type="ORF">K788_0000256</name>
</gene>
<dbReference type="InterPro" id="IPR029068">
    <property type="entry name" value="Glyas_Bleomycin-R_OHBP_Dase"/>
</dbReference>
<dbReference type="CDD" id="cd06587">
    <property type="entry name" value="VOC"/>
    <property type="match status" value="1"/>
</dbReference>
<sequence length="128" mass="14150">MNQPESPSHTQEPRFEGLSAVTLATHDMERAVAFYLALGFPLAYGGPLEAFTSFAFGGTYLNLILDTRGPVRWWGRVIVHVSDVDAVYRKALAAGYQPEAAPADASWGERYFHITDPDGHEISIARRL</sequence>
<dbReference type="Gene3D" id="3.10.180.10">
    <property type="entry name" value="2,3-Dihydroxybiphenyl 1,2-Dioxygenase, domain 1"/>
    <property type="match status" value="1"/>
</dbReference>
<dbReference type="RefSeq" id="WP_035997620.1">
    <property type="nucleotide sequence ID" value="NZ_CP012747.1"/>
</dbReference>
<feature type="domain" description="VOC" evidence="1">
    <location>
        <begin position="17"/>
        <end position="127"/>
    </location>
</feature>
<dbReference type="EMBL" id="CP012747">
    <property type="protein sequence ID" value="ALL68725.1"/>
    <property type="molecule type" value="Genomic_DNA"/>
</dbReference>
<keyword evidence="2" id="KW-0456">Lyase</keyword>
<dbReference type="KEGG" id="bcai:K788_0000256"/>
<proteinExistence type="predicted"/>
<dbReference type="GeneID" id="69972395"/>
<dbReference type="InterPro" id="IPR037523">
    <property type="entry name" value="VOC_core"/>
</dbReference>
<protein>
    <submittedName>
        <fullName evidence="2">Lactoylglutathione lyase</fullName>
    </submittedName>
</protein>
<dbReference type="Gene3D" id="3.30.720.110">
    <property type="match status" value="1"/>
</dbReference>
<dbReference type="PANTHER" id="PTHR36503:SF3">
    <property type="entry name" value="BLR0126 PROTEIN"/>
    <property type="match status" value="1"/>
</dbReference>